<sequence length="39" mass="4800">MSAYLKKGMRILSRKIRKILRPIFYYFAISLLFCRNLQF</sequence>
<dbReference type="Proteomes" id="UP000003107">
    <property type="component" value="Unassembled WGS sequence"/>
</dbReference>
<evidence type="ECO:0000313" key="1">
    <source>
        <dbReference type="EMBL" id="EET80252.1"/>
    </source>
</evidence>
<gene>
    <name evidence="1" type="ORF">CAMSH0001_1968</name>
</gene>
<comment type="caution">
    <text evidence="1">The sequence shown here is derived from an EMBL/GenBank/DDBJ whole genome shotgun (WGS) entry which is preliminary data.</text>
</comment>
<dbReference type="EMBL" id="ACVQ01000013">
    <property type="protein sequence ID" value="EET80252.1"/>
    <property type="molecule type" value="Genomic_DNA"/>
</dbReference>
<proteinExistence type="predicted"/>
<name>C6RE76_9BACT</name>
<reference evidence="1 2" key="1">
    <citation type="submission" date="2009-07" db="EMBL/GenBank/DDBJ databases">
        <authorList>
            <person name="Madupu R."/>
            <person name="Sebastian Y."/>
            <person name="Durkin A.S."/>
            <person name="Torralba M."/>
            <person name="Methe B."/>
            <person name="Sutton G.G."/>
            <person name="Strausberg R.L."/>
            <person name="Nelson K.E."/>
        </authorList>
    </citation>
    <scope>NUCLEOTIDE SEQUENCE [LARGE SCALE GENOMIC DNA]</scope>
    <source>
        <strain evidence="1 2">RM3277</strain>
    </source>
</reference>
<dbReference type="STRING" id="553219.CAMSH0001_1968"/>
<keyword evidence="2" id="KW-1185">Reference proteome</keyword>
<dbReference type="AlphaFoldDB" id="C6RE76"/>
<evidence type="ECO:0000313" key="2">
    <source>
        <dbReference type="Proteomes" id="UP000003107"/>
    </source>
</evidence>
<protein>
    <submittedName>
        <fullName evidence="1">Uncharacterized protein</fullName>
    </submittedName>
</protein>
<accession>C6RE76</accession>
<organism evidence="1 2">
    <name type="scientific">Campylobacter showae RM3277</name>
    <dbReference type="NCBI Taxonomy" id="553219"/>
    <lineage>
        <taxon>Bacteria</taxon>
        <taxon>Pseudomonadati</taxon>
        <taxon>Campylobacterota</taxon>
        <taxon>Epsilonproteobacteria</taxon>
        <taxon>Campylobacterales</taxon>
        <taxon>Campylobacteraceae</taxon>
        <taxon>Campylobacter</taxon>
    </lineage>
</organism>